<evidence type="ECO:0000313" key="1">
    <source>
        <dbReference type="EMBL" id="AOR75305.1"/>
    </source>
</evidence>
<protein>
    <submittedName>
        <fullName evidence="1">FMN-binding protein</fullName>
    </submittedName>
</protein>
<organism evidence="1 2">
    <name type="scientific">Limosilactobacillus fermentum</name>
    <name type="common">Lactobacillus fermentum</name>
    <dbReference type="NCBI Taxonomy" id="1613"/>
    <lineage>
        <taxon>Bacteria</taxon>
        <taxon>Bacillati</taxon>
        <taxon>Bacillota</taxon>
        <taxon>Bacilli</taxon>
        <taxon>Lactobacillales</taxon>
        <taxon>Lactobacillaceae</taxon>
        <taxon>Limosilactobacillus</taxon>
    </lineage>
</organism>
<gene>
    <name evidence="1" type="ORF">LACFE_CDS1864</name>
</gene>
<dbReference type="Gene3D" id="2.30.110.10">
    <property type="entry name" value="Electron Transport, Fmn-binding Protein, Chain A"/>
    <property type="match status" value="1"/>
</dbReference>
<accession>A0A1D7ZZL2</accession>
<dbReference type="AlphaFoldDB" id="A0A1D7ZZL2"/>
<evidence type="ECO:0000313" key="2">
    <source>
        <dbReference type="Proteomes" id="UP000094714"/>
    </source>
</evidence>
<dbReference type="Proteomes" id="UP000094714">
    <property type="component" value="Chromosome"/>
</dbReference>
<sequence>MLMLEKSTTLTKGLLEIMPDPQPVTIVSVEGNPAHVVNTWSDYVQVIDDQTFLIPAAGMRSIEADVQKKSSPLTIAFGSKKFAGTEGMGRGYHVHATGEFLASGEYFDQMKANFPWLRKVLVVHVTDVEQKI</sequence>
<dbReference type="InterPro" id="IPR012349">
    <property type="entry name" value="Split_barrel_FMN-bd"/>
</dbReference>
<proteinExistence type="predicted"/>
<dbReference type="EMBL" id="CP017151">
    <property type="protein sequence ID" value="AOR75305.1"/>
    <property type="molecule type" value="Genomic_DNA"/>
</dbReference>
<name>A0A1D7ZZL2_LIMFE</name>
<dbReference type="PATRIC" id="fig|1613.112.peg.1952"/>
<reference evidence="1 2" key="1">
    <citation type="submission" date="2016-09" db="EMBL/GenBank/DDBJ databases">
        <title>Genome Sequence of the Lactobacillus fermentum strain NCC2970 (CNCM I-5068).</title>
        <authorList>
            <person name="Barretto C."/>
            <person name="Ngom-Bru C."/>
            <person name="Genevaz A."/>
            <person name="Fournier C."/>
            <person name="Moine D."/>
            <person name="Kassam M."/>
            <person name="Iltis A."/>
            <person name="Sagory-Zalkind P."/>
            <person name="Faucherand G."/>
            <person name="Descombes P."/>
            <person name="Duboux S."/>
        </authorList>
    </citation>
    <scope>NUCLEOTIDE SEQUENCE [LARGE SCALE GENOMIC DNA]</scope>
    <source>
        <strain evidence="1 2">NCC2970</strain>
    </source>
</reference>
<dbReference type="SUPFAM" id="SSF50475">
    <property type="entry name" value="FMN-binding split barrel"/>
    <property type="match status" value="1"/>
</dbReference>